<evidence type="ECO:0000256" key="4">
    <source>
        <dbReference type="ARBA" id="ARBA00023134"/>
    </source>
</evidence>
<dbReference type="InterPro" id="IPR005225">
    <property type="entry name" value="Small_GTP-bd"/>
</dbReference>
<dbReference type="GO" id="GO:0005525">
    <property type="term" value="F:GTP binding"/>
    <property type="evidence" value="ECO:0007669"/>
    <property type="project" value="UniProtKB-KW"/>
</dbReference>
<dbReference type="NCBIfam" id="TIGR00231">
    <property type="entry name" value="small_GTP"/>
    <property type="match status" value="1"/>
</dbReference>
<comment type="subcellular location">
    <subcellularLocation>
        <location evidence="1">Cell membrane</location>
        <topology evidence="1">Lipid-anchor</topology>
    </subcellularLocation>
</comment>
<dbReference type="PROSITE" id="PS51421">
    <property type="entry name" value="RAS"/>
    <property type="match status" value="1"/>
</dbReference>
<keyword evidence="4" id="KW-0342">GTP-binding</keyword>
<dbReference type="Proteomes" id="UP001374579">
    <property type="component" value="Unassembled WGS sequence"/>
</dbReference>
<evidence type="ECO:0000313" key="9">
    <source>
        <dbReference type="Proteomes" id="UP001374579"/>
    </source>
</evidence>
<dbReference type="InterPro" id="IPR027417">
    <property type="entry name" value="P-loop_NTPase"/>
</dbReference>
<reference evidence="8 9" key="1">
    <citation type="submission" date="2024-02" db="EMBL/GenBank/DDBJ databases">
        <title>Chromosome-scale genome assembly of the rough periwinkle Littorina saxatilis.</title>
        <authorList>
            <person name="De Jode A."/>
            <person name="Faria R."/>
            <person name="Formenti G."/>
            <person name="Sims Y."/>
            <person name="Smith T.P."/>
            <person name="Tracey A."/>
            <person name="Wood J.M.D."/>
            <person name="Zagrodzka Z.B."/>
            <person name="Johannesson K."/>
            <person name="Butlin R.K."/>
            <person name="Leder E.H."/>
        </authorList>
    </citation>
    <scope>NUCLEOTIDE SEQUENCE [LARGE SCALE GENOMIC DNA]</scope>
    <source>
        <strain evidence="8">Snail1</strain>
        <tissue evidence="8">Muscle</tissue>
    </source>
</reference>
<dbReference type="PRINTS" id="PR00449">
    <property type="entry name" value="RASTRNSFRMNG"/>
</dbReference>
<dbReference type="InterPro" id="IPR052236">
    <property type="entry name" value="Small_GTPase_RasD"/>
</dbReference>
<dbReference type="EMBL" id="JBAMIC010000024">
    <property type="protein sequence ID" value="KAK7090058.1"/>
    <property type="molecule type" value="Genomic_DNA"/>
</dbReference>
<evidence type="ECO:0000256" key="3">
    <source>
        <dbReference type="ARBA" id="ARBA00022481"/>
    </source>
</evidence>
<keyword evidence="4" id="KW-0547">Nucleotide-binding</keyword>
<dbReference type="Pfam" id="PF00071">
    <property type="entry name" value="Ras"/>
    <property type="match status" value="1"/>
</dbReference>
<dbReference type="GO" id="GO:0003924">
    <property type="term" value="F:GTPase activity"/>
    <property type="evidence" value="ECO:0007669"/>
    <property type="project" value="InterPro"/>
</dbReference>
<dbReference type="InterPro" id="IPR001806">
    <property type="entry name" value="Small_GTPase"/>
</dbReference>
<evidence type="ECO:0000256" key="1">
    <source>
        <dbReference type="ARBA" id="ARBA00004193"/>
    </source>
</evidence>
<keyword evidence="2" id="KW-1003">Cell membrane</keyword>
<dbReference type="AlphaFoldDB" id="A0AAN9AN48"/>
<dbReference type="GO" id="GO:0005886">
    <property type="term" value="C:plasma membrane"/>
    <property type="evidence" value="ECO:0007669"/>
    <property type="project" value="UniProtKB-SubCell"/>
</dbReference>
<accession>A0AAN9AN48</accession>
<keyword evidence="3" id="KW-0488">Methylation</keyword>
<evidence type="ECO:0000256" key="2">
    <source>
        <dbReference type="ARBA" id="ARBA00022475"/>
    </source>
</evidence>
<keyword evidence="9" id="KW-1185">Reference proteome</keyword>
<keyword evidence="6" id="KW-0449">Lipoprotein</keyword>
<evidence type="ECO:0000256" key="5">
    <source>
        <dbReference type="ARBA" id="ARBA00023136"/>
    </source>
</evidence>
<evidence type="ECO:0000313" key="8">
    <source>
        <dbReference type="EMBL" id="KAK7090058.1"/>
    </source>
</evidence>
<dbReference type="SMART" id="SM00173">
    <property type="entry name" value="RAS"/>
    <property type="match status" value="1"/>
</dbReference>
<organism evidence="8 9">
    <name type="scientific">Littorina saxatilis</name>
    <dbReference type="NCBI Taxonomy" id="31220"/>
    <lineage>
        <taxon>Eukaryota</taxon>
        <taxon>Metazoa</taxon>
        <taxon>Spiralia</taxon>
        <taxon>Lophotrochozoa</taxon>
        <taxon>Mollusca</taxon>
        <taxon>Gastropoda</taxon>
        <taxon>Caenogastropoda</taxon>
        <taxon>Littorinimorpha</taxon>
        <taxon>Littorinoidea</taxon>
        <taxon>Littorinidae</taxon>
        <taxon>Littorina</taxon>
    </lineage>
</organism>
<dbReference type="Gene3D" id="3.40.50.300">
    <property type="entry name" value="P-loop containing nucleotide triphosphate hydrolases"/>
    <property type="match status" value="1"/>
</dbReference>
<keyword evidence="5" id="KW-0472">Membrane</keyword>
<protein>
    <submittedName>
        <fullName evidence="8">Uncharacterized protein</fullName>
    </submittedName>
</protein>
<sequence length="236" mass="26801">MLFSAMPFLKGKISCSKSEEKQTISLLGRTASTVQAVARKNAHKVQLTILGARNVGKSSILSQYLFRTFQTKYRPTVDEYYIHMFQMEDGTRRILHMIDTAGPHDFPAMQRLWIQQSSAFVVVYSVCDPASFSSAADILKQIYEEKGLHMFSVVLVGNKADLLQEERVTCQEVRALSAQYGCLNIETSAKHCLNIDSIFRCLLMKEVPPQLPQYLRDNPREPDMVKPTLFCALKKK</sequence>
<comment type="caution">
    <text evidence="8">The sequence shown here is derived from an EMBL/GenBank/DDBJ whole genome shotgun (WGS) entry which is preliminary data.</text>
</comment>
<dbReference type="PROSITE" id="PS51419">
    <property type="entry name" value="RAB"/>
    <property type="match status" value="1"/>
</dbReference>
<dbReference type="SMART" id="SM00175">
    <property type="entry name" value="RAB"/>
    <property type="match status" value="1"/>
</dbReference>
<evidence type="ECO:0000256" key="6">
    <source>
        <dbReference type="ARBA" id="ARBA00023288"/>
    </source>
</evidence>
<name>A0AAN9AN48_9CAEN</name>
<gene>
    <name evidence="8" type="ORF">V1264_009911</name>
</gene>
<dbReference type="PANTHER" id="PTHR46149">
    <property type="entry name" value="MIP08469P"/>
    <property type="match status" value="1"/>
</dbReference>
<evidence type="ECO:0000256" key="7">
    <source>
        <dbReference type="ARBA" id="ARBA00038061"/>
    </source>
</evidence>
<comment type="similarity">
    <text evidence="7">Belongs to the small GTPase superfamily. RasD family.</text>
</comment>
<dbReference type="SUPFAM" id="SSF52540">
    <property type="entry name" value="P-loop containing nucleoside triphosphate hydrolases"/>
    <property type="match status" value="1"/>
</dbReference>
<dbReference type="SMART" id="SM00174">
    <property type="entry name" value="RHO"/>
    <property type="match status" value="1"/>
</dbReference>
<proteinExistence type="inferred from homology"/>